<dbReference type="OrthoDB" id="336885at2759"/>
<dbReference type="AlphaFoldDB" id="A0A084AFB2"/>
<dbReference type="GO" id="GO:0003677">
    <property type="term" value="F:DNA binding"/>
    <property type="evidence" value="ECO:0007669"/>
    <property type="project" value="InterPro"/>
</dbReference>
<dbReference type="Pfam" id="PF22062">
    <property type="entry name" value="OB_DPOA2"/>
    <property type="match status" value="1"/>
</dbReference>
<gene>
    <name evidence="10" type="ORF">S7711_07987</name>
</gene>
<sequence>MADQDLSGRFSPNKPLEPDVAAELESIMRLHDLTAENLFYKWEAYCIKMNVDSQAISLDAVRNMKQDIQDALEKRHHQAQARPERKVAATPRSAAKGGDVFGMLDGLVPSTPATGSKLVRGQNSGVKRKLETPKSGLTSSPAPGMKDLGNTPASSFNDRANPGEVILVLNNHLPAAEPPLAPYPEPRVKLSLASEMKKLAYKPLAMKLSEASETLDDRIDEFLVTAQEHHGLDDSAFGNAASQNTSEMVAVGRIASDSPAGKLNPASLVLETSRRTGMGFRVPLNMDKIRAWSFFPGQVVALRGSNSSGKEFIVNEILEMPLLPGAASTQAALDGHRERLRGGPDVMDSDSEPKPLNIIYAAGPYTPDDNLDYEPLHALCSQAADTLADVLVLTGPFIDIDHPLISTGDFDLPEEAMQDPDTVNMNTVFKYLFSPALNQLATSNPHITIILVPSVRDIIDKHVSWPQDVIPRRLLGLPKAVRIVSNPISLSVNEMLLGVTSQDVLYELRTEEVTKGAAGDLMDRLPRYLVEQRHYYPLFPPADRTRLPKTGTAEGVATGAMLDISYLKLGEMVDVRPDVMLVPSSLPPFAKVVESVLVINPGLLSKRRGAGTYARMTLFPPDGDGVTEASGMRNQIHVDDD</sequence>
<name>A0A084AFB2_STACB</name>
<evidence type="ECO:0000256" key="6">
    <source>
        <dbReference type="PIRNR" id="PIRNR018300"/>
    </source>
</evidence>
<dbReference type="GO" id="GO:0006270">
    <property type="term" value="P:DNA replication initiation"/>
    <property type="evidence" value="ECO:0007669"/>
    <property type="project" value="TreeGrafter"/>
</dbReference>
<evidence type="ECO:0000256" key="2">
    <source>
        <dbReference type="ARBA" id="ARBA00007299"/>
    </source>
</evidence>
<dbReference type="Proteomes" id="UP000028045">
    <property type="component" value="Unassembled WGS sequence"/>
</dbReference>
<evidence type="ECO:0000256" key="7">
    <source>
        <dbReference type="SAM" id="MobiDB-lite"/>
    </source>
</evidence>
<feature type="domain" description="DNA polymerase alpha subunit B OB" evidence="9">
    <location>
        <begin position="212"/>
        <end position="319"/>
    </location>
</feature>
<accession>A0A084AFB2</accession>
<dbReference type="FunFam" id="3.60.21.60:FF:000008">
    <property type="entry name" value="DNA polymerase alpha subunit B"/>
    <property type="match status" value="1"/>
</dbReference>
<keyword evidence="5 6" id="KW-0539">Nucleus</keyword>
<evidence type="ECO:0000256" key="5">
    <source>
        <dbReference type="ARBA" id="ARBA00023242"/>
    </source>
</evidence>
<feature type="domain" description="DNA polymerase alpha/delta/epsilon subunit B" evidence="8">
    <location>
        <begin position="358"/>
        <end position="591"/>
    </location>
</feature>
<dbReference type="PIRSF" id="PIRSF018300">
    <property type="entry name" value="DNA_pol_alph_2"/>
    <property type="match status" value="1"/>
</dbReference>
<dbReference type="InterPro" id="IPR007185">
    <property type="entry name" value="DNA_pol_a/d/e_bsu"/>
</dbReference>
<evidence type="ECO:0000313" key="11">
    <source>
        <dbReference type="Proteomes" id="UP000028045"/>
    </source>
</evidence>
<keyword evidence="11" id="KW-1185">Reference proteome</keyword>
<evidence type="ECO:0000256" key="3">
    <source>
        <dbReference type="ARBA" id="ARBA00018596"/>
    </source>
</evidence>
<dbReference type="PANTHER" id="PTHR23061:SF12">
    <property type="entry name" value="DNA POLYMERASE ALPHA SUBUNIT B"/>
    <property type="match status" value="1"/>
</dbReference>
<proteinExistence type="inferred from homology"/>
<comment type="function">
    <text evidence="6">Accessory subunit of the DNA polymerase alpha complex (also known as the alpha DNA polymerase-primase complex) which plays an essential role in the initiation of DNA synthesis.</text>
</comment>
<dbReference type="HOGENOM" id="CLU_014923_1_0_1"/>
<dbReference type="GO" id="GO:0005658">
    <property type="term" value="C:alpha DNA polymerase:primase complex"/>
    <property type="evidence" value="ECO:0007669"/>
    <property type="project" value="TreeGrafter"/>
</dbReference>
<evidence type="ECO:0000313" key="10">
    <source>
        <dbReference type="EMBL" id="KEY63991.1"/>
    </source>
</evidence>
<feature type="region of interest" description="Disordered" evidence="7">
    <location>
        <begin position="112"/>
        <end position="153"/>
    </location>
</feature>
<comment type="subcellular location">
    <subcellularLocation>
        <location evidence="1 6">Nucleus</location>
    </subcellularLocation>
</comment>
<dbReference type="PANTHER" id="PTHR23061">
    <property type="entry name" value="DNA POLYMERASE 2 ALPHA 70 KDA SUBUNIT"/>
    <property type="match status" value="1"/>
</dbReference>
<evidence type="ECO:0000256" key="1">
    <source>
        <dbReference type="ARBA" id="ARBA00004123"/>
    </source>
</evidence>
<dbReference type="EMBL" id="KL648756">
    <property type="protein sequence ID" value="KEY63991.1"/>
    <property type="molecule type" value="Genomic_DNA"/>
</dbReference>
<dbReference type="Pfam" id="PF04042">
    <property type="entry name" value="DNA_pol_E_B"/>
    <property type="match status" value="1"/>
</dbReference>
<dbReference type="FunFam" id="3.60.21.60:FF:000005">
    <property type="entry name" value="DNA polymerase alpha subunit B"/>
    <property type="match status" value="1"/>
</dbReference>
<evidence type="ECO:0000259" key="9">
    <source>
        <dbReference type="Pfam" id="PF22062"/>
    </source>
</evidence>
<comment type="similarity">
    <text evidence="2 6">Belongs to the DNA polymerase alpha subunit B family.</text>
</comment>
<dbReference type="InterPro" id="IPR054300">
    <property type="entry name" value="OB_DPOA2"/>
</dbReference>
<keyword evidence="4 6" id="KW-0235">DNA replication</keyword>
<organism evidence="10 11">
    <name type="scientific">Stachybotrys chartarum (strain CBS 109288 / IBT 7711)</name>
    <name type="common">Toxic black mold</name>
    <name type="synonym">Stilbospora chartarum</name>
    <dbReference type="NCBI Taxonomy" id="1280523"/>
    <lineage>
        <taxon>Eukaryota</taxon>
        <taxon>Fungi</taxon>
        <taxon>Dikarya</taxon>
        <taxon>Ascomycota</taxon>
        <taxon>Pezizomycotina</taxon>
        <taxon>Sordariomycetes</taxon>
        <taxon>Hypocreomycetidae</taxon>
        <taxon>Hypocreales</taxon>
        <taxon>Stachybotryaceae</taxon>
        <taxon>Stachybotrys</taxon>
    </lineage>
</organism>
<evidence type="ECO:0000256" key="4">
    <source>
        <dbReference type="ARBA" id="ARBA00022705"/>
    </source>
</evidence>
<protein>
    <recommendedName>
        <fullName evidence="3 6">DNA polymerase alpha subunit B</fullName>
    </recommendedName>
</protein>
<reference evidence="10 11" key="1">
    <citation type="journal article" date="2014" name="BMC Genomics">
        <title>Comparative genome sequencing reveals chemotype-specific gene clusters in the toxigenic black mold Stachybotrys.</title>
        <authorList>
            <person name="Semeiks J."/>
            <person name="Borek D."/>
            <person name="Otwinowski Z."/>
            <person name="Grishin N.V."/>
        </authorList>
    </citation>
    <scope>NUCLEOTIDE SEQUENCE [LARGE SCALE GENOMIC DNA]</scope>
    <source>
        <strain evidence="11">CBS 109288 / IBT 7711</strain>
    </source>
</reference>
<dbReference type="InterPro" id="IPR016722">
    <property type="entry name" value="DNA_pol_alpha_bsu"/>
</dbReference>
<dbReference type="Gene3D" id="3.60.21.60">
    <property type="match status" value="2"/>
</dbReference>
<evidence type="ECO:0000259" key="8">
    <source>
        <dbReference type="Pfam" id="PF04042"/>
    </source>
</evidence>